<name>A0ABX0J6K3_9BACL</name>
<keyword evidence="4" id="KW-1185">Reference proteome</keyword>
<feature type="region of interest" description="Disordered" evidence="1">
    <location>
        <begin position="238"/>
        <end position="269"/>
    </location>
</feature>
<accession>A0ABX0J6K3</accession>
<sequence length="269" mass="28549">MKKKTNKAVTGLLLLSLTMGLAGSAAAADDQTDSVPKADQTMTVPTTMKVSLGTSTLGGVFMAHPAGFGLLGNPVHERNYLKMLVKAYAPDSEQAWSNAFTERKQAAEQFSKTITIRTYPALPSGEATSSEATQIIAAKPVDGEFAVKEIQAGDQKAHVTFINKEHATLKISQNNPVGSPLQDGIINEMSAMAKETSTSPQAKLQGDFSKAVDAGDAASIKELLPALLEDYKQTTDNMNKSIEQQKQFQAEHGEGAISTPATPAVEPTK</sequence>
<dbReference type="RefSeq" id="WP_166150539.1">
    <property type="nucleotide sequence ID" value="NZ_JAAOIW010000004.1"/>
</dbReference>
<protein>
    <submittedName>
        <fullName evidence="3">Uncharacterized protein</fullName>
    </submittedName>
</protein>
<dbReference type="Proteomes" id="UP001165962">
    <property type="component" value="Unassembled WGS sequence"/>
</dbReference>
<evidence type="ECO:0000313" key="4">
    <source>
        <dbReference type="Proteomes" id="UP001165962"/>
    </source>
</evidence>
<evidence type="ECO:0000313" key="3">
    <source>
        <dbReference type="EMBL" id="NHN31006.1"/>
    </source>
</evidence>
<gene>
    <name evidence="3" type="ORF">G9U52_14295</name>
</gene>
<evidence type="ECO:0000256" key="1">
    <source>
        <dbReference type="SAM" id="MobiDB-lite"/>
    </source>
</evidence>
<reference evidence="3" key="1">
    <citation type="submission" date="2020-03" db="EMBL/GenBank/DDBJ databases">
        <title>Draft sequencing of Paenibacilllus sp. S3N08.</title>
        <authorList>
            <person name="Kim D.-U."/>
        </authorList>
    </citation>
    <scope>NUCLEOTIDE SEQUENCE</scope>
    <source>
        <strain evidence="3">S3N08</strain>
    </source>
</reference>
<proteinExistence type="predicted"/>
<organism evidence="3 4">
    <name type="scientific">Paenibacillus agricola</name>
    <dbReference type="NCBI Taxonomy" id="2716264"/>
    <lineage>
        <taxon>Bacteria</taxon>
        <taxon>Bacillati</taxon>
        <taxon>Bacillota</taxon>
        <taxon>Bacilli</taxon>
        <taxon>Bacillales</taxon>
        <taxon>Paenibacillaceae</taxon>
        <taxon>Paenibacillus</taxon>
    </lineage>
</organism>
<evidence type="ECO:0000256" key="2">
    <source>
        <dbReference type="SAM" id="SignalP"/>
    </source>
</evidence>
<dbReference type="EMBL" id="JAAOIW010000004">
    <property type="protein sequence ID" value="NHN31006.1"/>
    <property type="molecule type" value="Genomic_DNA"/>
</dbReference>
<comment type="caution">
    <text evidence="3">The sequence shown here is derived from an EMBL/GenBank/DDBJ whole genome shotgun (WGS) entry which is preliminary data.</text>
</comment>
<keyword evidence="2" id="KW-0732">Signal</keyword>
<feature type="signal peptide" evidence="2">
    <location>
        <begin position="1"/>
        <end position="27"/>
    </location>
</feature>
<feature type="chain" id="PRO_5045460588" evidence="2">
    <location>
        <begin position="28"/>
        <end position="269"/>
    </location>
</feature>
<feature type="compositionally biased region" description="Polar residues" evidence="1">
    <location>
        <begin position="238"/>
        <end position="248"/>
    </location>
</feature>